<feature type="domain" description="RRM" evidence="3">
    <location>
        <begin position="522"/>
        <end position="601"/>
    </location>
</feature>
<dbReference type="SMART" id="SM00360">
    <property type="entry name" value="RRM"/>
    <property type="match status" value="1"/>
</dbReference>
<dbReference type="InterPro" id="IPR035979">
    <property type="entry name" value="RBD_domain_sf"/>
</dbReference>
<protein>
    <recommendedName>
        <fullName evidence="3">RRM domain-containing protein</fullName>
    </recommendedName>
</protein>
<feature type="compositionally biased region" description="Basic and acidic residues" evidence="2">
    <location>
        <begin position="617"/>
        <end position="628"/>
    </location>
</feature>
<dbReference type="GO" id="GO:0003723">
    <property type="term" value="F:RNA binding"/>
    <property type="evidence" value="ECO:0007669"/>
    <property type="project" value="UniProtKB-UniRule"/>
</dbReference>
<dbReference type="Pfam" id="PF00076">
    <property type="entry name" value="RRM_1"/>
    <property type="match status" value="1"/>
</dbReference>
<evidence type="ECO:0000259" key="3">
    <source>
        <dbReference type="PROSITE" id="PS50102"/>
    </source>
</evidence>
<feature type="compositionally biased region" description="Basic residues" evidence="2">
    <location>
        <begin position="633"/>
        <end position="645"/>
    </location>
</feature>
<name>A0A1Y1Y766_9FUNG</name>
<dbReference type="PROSITE" id="PS50102">
    <property type="entry name" value="RRM"/>
    <property type="match status" value="1"/>
</dbReference>
<accession>A0A1Y1Y766</accession>
<organism evidence="4 5">
    <name type="scientific">Basidiobolus meristosporus CBS 931.73</name>
    <dbReference type="NCBI Taxonomy" id="1314790"/>
    <lineage>
        <taxon>Eukaryota</taxon>
        <taxon>Fungi</taxon>
        <taxon>Fungi incertae sedis</taxon>
        <taxon>Zoopagomycota</taxon>
        <taxon>Entomophthoromycotina</taxon>
        <taxon>Basidiobolomycetes</taxon>
        <taxon>Basidiobolales</taxon>
        <taxon>Basidiobolaceae</taxon>
        <taxon>Basidiobolus</taxon>
    </lineage>
</organism>
<sequence>MLLSTQAGRLLCVSNIRGNYSFLNQLIKSHEAVAVLHCGEFGIHDTESYARMSESSLRSVIKYSPLLSKEDKAELNNLPIESLRKQPACLGLSQFPAALSGAFKFDAPVFTIHGVHEDPAVLRKLLDETITIPQLHILHCGGSNTLEIGGNRIRLLGISGDYSPQQLFAPERQTSDLFVNLVRIGKLMETAQKVYDPSEVRILMMTASPTKHTVLAQLAHTLNADYTIAPEESAQYCISYNETSTLSDPKAYHEKLIKARSALMGLWEKARVDIEKDYSSQEIQWIKHGLSALNDLPETESLLERFWAFGLPELTKGSLILDISDGFIAAETKSTGIYFGHRLKNAFMLKPKDSAISNVVTNGIQKPMDNEVSKPTLNLQNEPVSVASTDLNGGAPKQENNATTEEQKGISSWDDVVADEVGQMNWDEPVFDGPMNWDEDLPENISKGHMIDWSEDVYEENGSWVDLNPPSGTTAASVDPVPAKLGADDATKSNKLGMGASASVWADSETAKSSTTSSGEPYTLWVGGFNKIPYTEEDVKSIFGSLRNSISQVKLVHDRHTGQQRAFCFVDFKDADSMERGHRKDGCEWNNGILKINRAEHREQTFSRPRVQANTSRRTDGHYDDTDPSRTSYRGRGRSRGRGRGRNFSFD</sequence>
<dbReference type="Pfam" id="PF10360">
    <property type="entry name" value="DUF2433"/>
    <property type="match status" value="1"/>
</dbReference>
<evidence type="ECO:0000256" key="2">
    <source>
        <dbReference type="SAM" id="MobiDB-lite"/>
    </source>
</evidence>
<dbReference type="Gene3D" id="3.30.70.330">
    <property type="match status" value="1"/>
</dbReference>
<dbReference type="InterPro" id="IPR018829">
    <property type="entry name" value="DUF2433"/>
</dbReference>
<keyword evidence="5" id="KW-1185">Reference proteome</keyword>
<dbReference type="InParanoid" id="A0A1Y1Y766"/>
<feature type="region of interest" description="Disordered" evidence="2">
    <location>
        <begin position="601"/>
        <end position="651"/>
    </location>
</feature>
<evidence type="ECO:0000313" key="5">
    <source>
        <dbReference type="Proteomes" id="UP000193498"/>
    </source>
</evidence>
<comment type="caution">
    <text evidence="4">The sequence shown here is derived from an EMBL/GenBank/DDBJ whole genome shotgun (WGS) entry which is preliminary data.</text>
</comment>
<proteinExistence type="predicted"/>
<evidence type="ECO:0000313" key="4">
    <source>
        <dbReference type="EMBL" id="ORX93424.1"/>
    </source>
</evidence>
<dbReference type="InterPro" id="IPR052743">
    <property type="entry name" value="Glutaminase_GtaA"/>
</dbReference>
<dbReference type="InterPro" id="IPR000504">
    <property type="entry name" value="RRM_dom"/>
</dbReference>
<gene>
    <name evidence="4" type="ORF">K493DRAFT_316001</name>
</gene>
<evidence type="ECO:0000256" key="1">
    <source>
        <dbReference type="PROSITE-ProRule" id="PRU00176"/>
    </source>
</evidence>
<dbReference type="OrthoDB" id="3918848at2759"/>
<dbReference type="InterPro" id="IPR012677">
    <property type="entry name" value="Nucleotide-bd_a/b_plait_sf"/>
</dbReference>
<feature type="region of interest" description="Disordered" evidence="2">
    <location>
        <begin position="386"/>
        <end position="410"/>
    </location>
</feature>
<dbReference type="PANTHER" id="PTHR31987:SF11">
    <property type="entry name" value="DUF2433 DOMAIN-CONTAINING PROTEIN"/>
    <property type="match status" value="1"/>
</dbReference>
<feature type="non-terminal residue" evidence="4">
    <location>
        <position position="1"/>
    </location>
</feature>
<dbReference type="AlphaFoldDB" id="A0A1Y1Y766"/>
<reference evidence="4 5" key="1">
    <citation type="submission" date="2016-07" db="EMBL/GenBank/DDBJ databases">
        <title>Pervasive Adenine N6-methylation of Active Genes in Fungi.</title>
        <authorList>
            <consortium name="DOE Joint Genome Institute"/>
            <person name="Mondo S.J."/>
            <person name="Dannebaum R.O."/>
            <person name="Kuo R.C."/>
            <person name="Labutti K."/>
            <person name="Haridas S."/>
            <person name="Kuo A."/>
            <person name="Salamov A."/>
            <person name="Ahrendt S.R."/>
            <person name="Lipzen A."/>
            <person name="Sullivan W."/>
            <person name="Andreopoulos W.B."/>
            <person name="Clum A."/>
            <person name="Lindquist E."/>
            <person name="Daum C."/>
            <person name="Ramamoorthy G.K."/>
            <person name="Gryganskyi A."/>
            <person name="Culley D."/>
            <person name="Magnuson J.K."/>
            <person name="James T.Y."/>
            <person name="O'Malley M.A."/>
            <person name="Stajich J.E."/>
            <person name="Spatafora J.W."/>
            <person name="Visel A."/>
            <person name="Grigoriev I.V."/>
        </authorList>
    </citation>
    <scope>NUCLEOTIDE SEQUENCE [LARGE SCALE GENOMIC DNA]</scope>
    <source>
        <strain evidence="4 5">CBS 931.73</strain>
    </source>
</reference>
<keyword evidence="1" id="KW-0694">RNA-binding</keyword>
<dbReference type="PANTHER" id="PTHR31987">
    <property type="entry name" value="GLUTAMINASE A-RELATED"/>
    <property type="match status" value="1"/>
</dbReference>
<dbReference type="STRING" id="1314790.A0A1Y1Y766"/>
<dbReference type="EMBL" id="MCFE01000236">
    <property type="protein sequence ID" value="ORX93424.1"/>
    <property type="molecule type" value="Genomic_DNA"/>
</dbReference>
<dbReference type="Proteomes" id="UP000193498">
    <property type="component" value="Unassembled WGS sequence"/>
</dbReference>
<dbReference type="SUPFAM" id="SSF54928">
    <property type="entry name" value="RNA-binding domain, RBD"/>
    <property type="match status" value="1"/>
</dbReference>